<evidence type="ECO:0000256" key="1">
    <source>
        <dbReference type="ARBA" id="ARBA00004123"/>
    </source>
</evidence>
<dbReference type="InterPro" id="IPR050311">
    <property type="entry name" value="ORC1/CDC6"/>
</dbReference>
<evidence type="ECO:0000259" key="6">
    <source>
        <dbReference type="Pfam" id="PF13191"/>
    </source>
</evidence>
<sequence length="597" mass="63707">MLHCPFQSLLPLPAGFELAVGRGDAEGDMAARAREVEAEVVALQKACGALTLEGDEPGGPPVVAREPEMAKLKEFLKKAYDQDGGCLYVEGPPGSGKTLCVTRAVEGVTGSKPRLINAMPHGAFTDVLEQLADSVDLTTKAKQDVEKAKNQGAKYEILKQHIHKESKTCVVVLDGFDRIATRGRGAFRRGAAQPPRPALPPRHGAHVQTSISNSPLGELLKRKLERHLLPQVLQFNKYTSAQLQQIVESRIFKQAPPPPPPPPYPTDTHMASPDDPPARAGLRTSKRKSSRMSTKVPEGEQDGPKRRKGEAGVRRAVQATHHKKGKGEGEGEGEADWEGGQFEERTGGRGGGLCMTPTSRKNVELLCKKAVVQHEGDARKTLAMLRAALGARIEQLRSQELQEPNPRSSSVALAPPSRRSSRRPGSPGPAAAAAGGATTASASAGGGGGGAGATLQIEMAELAAAAQAGRESRVSIISKLTRSMHIVLLAALEAAKKSSTGSFTGSEFMAEHRRVSRHYVSVHDPGEFWDVLQHTQAYGFIGVHAPRSSRPGRRKTETPPPCCYGPAAAKNTYSVQDIPEGEVESTIALLMRLIEQG</sequence>
<dbReference type="GO" id="GO:0006270">
    <property type="term" value="P:DNA replication initiation"/>
    <property type="evidence" value="ECO:0007669"/>
    <property type="project" value="TreeGrafter"/>
</dbReference>
<dbReference type="PANTHER" id="PTHR10763:SF23">
    <property type="entry name" value="ORIGIN RECOGNITION COMPLEX SUBUNIT 1"/>
    <property type="match status" value="1"/>
</dbReference>
<evidence type="ECO:0000256" key="5">
    <source>
        <dbReference type="SAM" id="MobiDB-lite"/>
    </source>
</evidence>
<feature type="compositionally biased region" description="Pro residues" evidence="5">
    <location>
        <begin position="255"/>
        <end position="265"/>
    </location>
</feature>
<dbReference type="InParanoid" id="A0A0G4FE75"/>
<dbReference type="Gene3D" id="3.40.50.300">
    <property type="entry name" value="P-loop containing nucleotide triphosphate hydrolases"/>
    <property type="match status" value="1"/>
</dbReference>
<feature type="region of interest" description="Disordered" evidence="5">
    <location>
        <begin position="397"/>
        <end position="450"/>
    </location>
</feature>
<dbReference type="EMBL" id="CDMY01000410">
    <property type="protein sequence ID" value="CEM11160.1"/>
    <property type="molecule type" value="Genomic_DNA"/>
</dbReference>
<protein>
    <recommendedName>
        <fullName evidence="4">Origin recognition complex subunit 1</fullName>
    </recommendedName>
</protein>
<dbReference type="PANTHER" id="PTHR10763">
    <property type="entry name" value="CELL DIVISION CONTROL PROTEIN 6-RELATED"/>
    <property type="match status" value="1"/>
</dbReference>
<accession>A0A0G4FE75</accession>
<reference evidence="7 8" key="1">
    <citation type="submission" date="2014-11" db="EMBL/GenBank/DDBJ databases">
        <authorList>
            <person name="Zhu J."/>
            <person name="Qi W."/>
            <person name="Song R."/>
        </authorList>
    </citation>
    <scope>NUCLEOTIDE SEQUENCE [LARGE SCALE GENOMIC DNA]</scope>
</reference>
<feature type="region of interest" description="Disordered" evidence="5">
    <location>
        <begin position="186"/>
        <end position="210"/>
    </location>
</feature>
<dbReference type="GO" id="GO:0005524">
    <property type="term" value="F:ATP binding"/>
    <property type="evidence" value="ECO:0007669"/>
    <property type="project" value="UniProtKB-KW"/>
</dbReference>
<comment type="function">
    <text evidence="4">Component of the origin recognition complex (ORC) that binds origins of replication. DNA-binding is ATP-dependent, however specific DNA sequences that define origins of replication have not been identified so far. ORC is required to assemble the pre-replication complex necessary to initiate DNA replication.</text>
</comment>
<dbReference type="Pfam" id="PF13191">
    <property type="entry name" value="AAA_16"/>
    <property type="match status" value="1"/>
</dbReference>
<keyword evidence="4" id="KW-0235">DNA replication</keyword>
<keyword evidence="4" id="KW-0547">Nucleotide-binding</keyword>
<evidence type="ECO:0000256" key="4">
    <source>
        <dbReference type="RuleBase" id="RU365058"/>
    </source>
</evidence>
<keyword evidence="2 4" id="KW-0238">DNA-binding</keyword>
<evidence type="ECO:0000313" key="7">
    <source>
        <dbReference type="EMBL" id="CEM11160.1"/>
    </source>
</evidence>
<keyword evidence="8" id="KW-1185">Reference proteome</keyword>
<comment type="similarity">
    <text evidence="4">Belongs to the ORC1 family.</text>
</comment>
<dbReference type="GO" id="GO:0033314">
    <property type="term" value="P:mitotic DNA replication checkpoint signaling"/>
    <property type="evidence" value="ECO:0007669"/>
    <property type="project" value="TreeGrafter"/>
</dbReference>
<keyword evidence="3 4" id="KW-0539">Nucleus</keyword>
<dbReference type="GO" id="GO:0005664">
    <property type="term" value="C:nuclear origin of replication recognition complex"/>
    <property type="evidence" value="ECO:0007669"/>
    <property type="project" value="TreeGrafter"/>
</dbReference>
<dbReference type="InterPro" id="IPR041664">
    <property type="entry name" value="AAA_16"/>
</dbReference>
<dbReference type="AlphaFoldDB" id="A0A0G4FE75"/>
<dbReference type="STRING" id="1169540.A0A0G4FE75"/>
<evidence type="ECO:0000313" key="8">
    <source>
        <dbReference type="Proteomes" id="UP000041254"/>
    </source>
</evidence>
<comment type="subcellular location">
    <subcellularLocation>
        <location evidence="1 4">Nucleus</location>
    </subcellularLocation>
</comment>
<dbReference type="OrthoDB" id="1926878at2759"/>
<dbReference type="Proteomes" id="UP000041254">
    <property type="component" value="Unassembled WGS sequence"/>
</dbReference>
<feature type="region of interest" description="Disordered" evidence="5">
    <location>
        <begin position="251"/>
        <end position="355"/>
    </location>
</feature>
<keyword evidence="4" id="KW-0067">ATP-binding</keyword>
<dbReference type="SUPFAM" id="SSF52540">
    <property type="entry name" value="P-loop containing nucleoside triphosphate hydrolases"/>
    <property type="match status" value="1"/>
</dbReference>
<organism evidence="7 8">
    <name type="scientific">Vitrella brassicaformis (strain CCMP3155)</name>
    <dbReference type="NCBI Taxonomy" id="1169540"/>
    <lineage>
        <taxon>Eukaryota</taxon>
        <taxon>Sar</taxon>
        <taxon>Alveolata</taxon>
        <taxon>Colpodellida</taxon>
        <taxon>Vitrellaceae</taxon>
        <taxon>Vitrella</taxon>
    </lineage>
</organism>
<dbReference type="InterPro" id="IPR027417">
    <property type="entry name" value="P-loop_NTPase"/>
</dbReference>
<comment type="subunit">
    <text evidence="4">ORC is composed of six subunits.</text>
</comment>
<feature type="compositionally biased region" description="Low complexity" evidence="5">
    <location>
        <begin position="406"/>
        <end position="443"/>
    </location>
</feature>
<proteinExistence type="inferred from homology"/>
<name>A0A0G4FE75_VITBC</name>
<evidence type="ECO:0000256" key="2">
    <source>
        <dbReference type="ARBA" id="ARBA00023125"/>
    </source>
</evidence>
<dbReference type="GO" id="GO:0003688">
    <property type="term" value="F:DNA replication origin binding"/>
    <property type="evidence" value="ECO:0007669"/>
    <property type="project" value="TreeGrafter"/>
</dbReference>
<dbReference type="PhylomeDB" id="A0A0G4FE75"/>
<gene>
    <name evidence="7" type="ORF">Vbra_9045</name>
</gene>
<feature type="domain" description="Orc1-like AAA ATPase" evidence="6">
    <location>
        <begin position="62"/>
        <end position="185"/>
    </location>
</feature>
<dbReference type="VEuPathDB" id="CryptoDB:Vbra_9045"/>
<evidence type="ECO:0000256" key="3">
    <source>
        <dbReference type="ARBA" id="ARBA00023242"/>
    </source>
</evidence>